<dbReference type="GO" id="GO:0032259">
    <property type="term" value="P:methylation"/>
    <property type="evidence" value="ECO:0007669"/>
    <property type="project" value="UniProtKB-KW"/>
</dbReference>
<dbReference type="UniPathway" id="UPA00148"/>
<evidence type="ECO:0000313" key="7">
    <source>
        <dbReference type="EMBL" id="SHE66003.1"/>
    </source>
</evidence>
<evidence type="ECO:0000256" key="4">
    <source>
        <dbReference type="ARBA" id="ARBA00022679"/>
    </source>
</evidence>
<dbReference type="AlphaFoldDB" id="A0A1M4VAS2"/>
<keyword evidence="8" id="KW-1185">Reference proteome</keyword>
<dbReference type="NCBIfam" id="TIGR02469">
    <property type="entry name" value="CbiT"/>
    <property type="match status" value="1"/>
</dbReference>
<dbReference type="EMBL" id="FQUG01000003">
    <property type="protein sequence ID" value="SHE66003.1"/>
    <property type="molecule type" value="Genomic_DNA"/>
</dbReference>
<keyword evidence="3 7" id="KW-0489">Methyltransferase</keyword>
<comment type="pathway">
    <text evidence="1">Cofactor biosynthesis; adenosylcobalamin biosynthesis.</text>
</comment>
<dbReference type="CDD" id="cd02440">
    <property type="entry name" value="AdoMet_MTases"/>
    <property type="match status" value="1"/>
</dbReference>
<evidence type="ECO:0000313" key="8">
    <source>
        <dbReference type="Proteomes" id="UP000184404"/>
    </source>
</evidence>
<feature type="domain" description="Methyltransferase" evidence="6">
    <location>
        <begin position="34"/>
        <end position="138"/>
    </location>
</feature>
<dbReference type="Proteomes" id="UP000184404">
    <property type="component" value="Unassembled WGS sequence"/>
</dbReference>
<protein>
    <submittedName>
        <fullName evidence="7">Cobalt-precorrin 7 C15-methyltransferase</fullName>
    </submittedName>
</protein>
<dbReference type="STRING" id="1123243.SAMN02745190_00945"/>
<keyword evidence="4 7" id="KW-0808">Transferase</keyword>
<dbReference type="GO" id="GO:0009236">
    <property type="term" value="P:cobalamin biosynthetic process"/>
    <property type="evidence" value="ECO:0007669"/>
    <property type="project" value="UniProtKB-UniPathway"/>
</dbReference>
<organism evidence="7 8">
    <name type="scientific">Schwartzia succinivorans DSM 10502</name>
    <dbReference type="NCBI Taxonomy" id="1123243"/>
    <lineage>
        <taxon>Bacteria</taxon>
        <taxon>Bacillati</taxon>
        <taxon>Bacillota</taxon>
        <taxon>Negativicutes</taxon>
        <taxon>Selenomonadales</taxon>
        <taxon>Selenomonadaceae</taxon>
        <taxon>Schwartzia</taxon>
    </lineage>
</organism>
<reference evidence="7 8" key="1">
    <citation type="submission" date="2016-11" db="EMBL/GenBank/DDBJ databases">
        <authorList>
            <person name="Jaros S."/>
            <person name="Januszkiewicz K."/>
            <person name="Wedrychowicz H."/>
        </authorList>
    </citation>
    <scope>NUCLEOTIDE SEQUENCE [LARGE SCALE GENOMIC DNA]</scope>
    <source>
        <strain evidence="7 8">DSM 10502</strain>
    </source>
</reference>
<dbReference type="PANTHER" id="PTHR43182">
    <property type="entry name" value="COBALT-PRECORRIN-6B C(15)-METHYLTRANSFERASE (DECARBOXYLATING)"/>
    <property type="match status" value="1"/>
</dbReference>
<accession>A0A1M4VAS2</accession>
<evidence type="ECO:0000256" key="3">
    <source>
        <dbReference type="ARBA" id="ARBA00022603"/>
    </source>
</evidence>
<dbReference type="RefSeq" id="WP_072935017.1">
    <property type="nucleotide sequence ID" value="NZ_FQUG01000003.1"/>
</dbReference>
<evidence type="ECO:0000256" key="5">
    <source>
        <dbReference type="ARBA" id="ARBA00022691"/>
    </source>
</evidence>
<name>A0A1M4VAS2_9FIRM</name>
<evidence type="ECO:0000259" key="6">
    <source>
        <dbReference type="Pfam" id="PF13847"/>
    </source>
</evidence>
<dbReference type="InterPro" id="IPR050714">
    <property type="entry name" value="Cobalamin_biosynth_MTase"/>
</dbReference>
<dbReference type="GO" id="GO:0008276">
    <property type="term" value="F:protein methyltransferase activity"/>
    <property type="evidence" value="ECO:0007669"/>
    <property type="project" value="InterPro"/>
</dbReference>
<dbReference type="InterPro" id="IPR029063">
    <property type="entry name" value="SAM-dependent_MTases_sf"/>
</dbReference>
<keyword evidence="2" id="KW-0169">Cobalamin biosynthesis</keyword>
<proteinExistence type="predicted"/>
<dbReference type="PANTHER" id="PTHR43182:SF1">
    <property type="entry name" value="COBALT-PRECORRIN-7 C(5)-METHYLTRANSFERASE"/>
    <property type="match status" value="1"/>
</dbReference>
<dbReference type="Pfam" id="PF13847">
    <property type="entry name" value="Methyltransf_31"/>
    <property type="match status" value="1"/>
</dbReference>
<evidence type="ECO:0000256" key="1">
    <source>
        <dbReference type="ARBA" id="ARBA00004953"/>
    </source>
</evidence>
<gene>
    <name evidence="7" type="ORF">SAMN02745190_00945</name>
</gene>
<dbReference type="InterPro" id="IPR025714">
    <property type="entry name" value="Methyltranfer_dom"/>
</dbReference>
<dbReference type="InterPro" id="IPR014008">
    <property type="entry name" value="Cbl_synth_MTase_CbiT"/>
</dbReference>
<keyword evidence="5" id="KW-0949">S-adenosyl-L-methionine</keyword>
<evidence type="ECO:0000256" key="2">
    <source>
        <dbReference type="ARBA" id="ARBA00022573"/>
    </source>
</evidence>
<sequence>MAFLGIPDEEFIRGKVPMTKQEIRVLTMVKAQISKNDIVWDIGAGTGSLSIEAARLAENGHVYAIERNHEGIELIKKNAEKFGVSNLTVIEAEAPAGMENMPDCDAVIIGGSGKQLDPILDVINAHLKVGGNIVLNCITIQTLSSCLAYMRSHKEEFKYEAIQVQVNRLEAVGPYDMAKAINPIYIVTCKKIK</sequence>
<dbReference type="SUPFAM" id="SSF53335">
    <property type="entry name" value="S-adenosyl-L-methionine-dependent methyltransferases"/>
    <property type="match status" value="1"/>
</dbReference>
<dbReference type="OrthoDB" id="9780707at2"/>
<dbReference type="Gene3D" id="3.40.50.150">
    <property type="entry name" value="Vaccinia Virus protein VP39"/>
    <property type="match status" value="1"/>
</dbReference>